<evidence type="ECO:0000313" key="1">
    <source>
        <dbReference type="EMBL" id="SEU13473.1"/>
    </source>
</evidence>
<name>A0A1I0JUE2_9PSED</name>
<dbReference type="EMBL" id="FOHW01000081">
    <property type="protein sequence ID" value="SEU13473.1"/>
    <property type="molecule type" value="Genomic_DNA"/>
</dbReference>
<organism evidence="1 2">
    <name type="scientific">Pseudomonas graminis</name>
    <dbReference type="NCBI Taxonomy" id="158627"/>
    <lineage>
        <taxon>Bacteria</taxon>
        <taxon>Pseudomonadati</taxon>
        <taxon>Pseudomonadota</taxon>
        <taxon>Gammaproteobacteria</taxon>
        <taxon>Pseudomonadales</taxon>
        <taxon>Pseudomonadaceae</taxon>
        <taxon>Pseudomonas</taxon>
    </lineage>
</organism>
<protein>
    <submittedName>
        <fullName evidence="1">Uncharacterized protein</fullName>
    </submittedName>
</protein>
<reference evidence="1 2" key="1">
    <citation type="submission" date="2016-10" db="EMBL/GenBank/DDBJ databases">
        <authorList>
            <person name="de Groot N.N."/>
        </authorList>
    </citation>
    <scope>NUCLEOTIDE SEQUENCE [LARGE SCALE GENOMIC DNA]</scope>
    <source>
        <strain evidence="1 2">DSM 11363</strain>
    </source>
</reference>
<evidence type="ECO:0000313" key="2">
    <source>
        <dbReference type="Proteomes" id="UP000182332"/>
    </source>
</evidence>
<sequence>TIHLLLLWDLSGRYARLIYLSADQRGPSPFIPSPFIHGENFYSNSALHFIP</sequence>
<dbReference type="Proteomes" id="UP000182332">
    <property type="component" value="Unassembled WGS sequence"/>
</dbReference>
<accession>A0A1I0JUE2</accession>
<proteinExistence type="predicted"/>
<feature type="non-terminal residue" evidence="1">
    <location>
        <position position="1"/>
    </location>
</feature>
<gene>
    <name evidence="1" type="ORF">SAMN05216197_1811</name>
</gene>
<dbReference type="AlphaFoldDB" id="A0A1I0JUE2"/>